<dbReference type="Pfam" id="PF23034">
    <property type="entry name" value="DUF7035"/>
    <property type="match status" value="1"/>
</dbReference>
<feature type="transmembrane region" description="Helical" evidence="2">
    <location>
        <begin position="1346"/>
        <end position="1370"/>
    </location>
</feature>
<evidence type="ECO:0000259" key="3">
    <source>
        <dbReference type="Pfam" id="PF22933"/>
    </source>
</evidence>
<dbReference type="STRING" id="670386.D3B953"/>
<proteinExistence type="predicted"/>
<gene>
    <name evidence="6" type="ORF">PPL_04997</name>
</gene>
<dbReference type="Gene3D" id="2.10.25.10">
    <property type="entry name" value="Laminin"/>
    <property type="match status" value="1"/>
</dbReference>
<organism evidence="6 7">
    <name type="scientific">Heterostelium pallidum (strain ATCC 26659 / Pp 5 / PN500)</name>
    <name type="common">Cellular slime mold</name>
    <name type="synonym">Polysphondylium pallidum</name>
    <dbReference type="NCBI Taxonomy" id="670386"/>
    <lineage>
        <taxon>Eukaryota</taxon>
        <taxon>Amoebozoa</taxon>
        <taxon>Evosea</taxon>
        <taxon>Eumycetozoa</taxon>
        <taxon>Dictyostelia</taxon>
        <taxon>Acytosteliales</taxon>
        <taxon>Acytosteliaceae</taxon>
        <taxon>Heterostelium</taxon>
    </lineage>
</organism>
<feature type="domain" description="DUF7034" evidence="4">
    <location>
        <begin position="774"/>
        <end position="895"/>
    </location>
</feature>
<reference evidence="6 7" key="1">
    <citation type="journal article" date="2011" name="Genome Res.">
        <title>Phylogeny-wide analysis of social amoeba genomes highlights ancient origins for complex intercellular communication.</title>
        <authorList>
            <person name="Heidel A.J."/>
            <person name="Lawal H.M."/>
            <person name="Felder M."/>
            <person name="Schilde C."/>
            <person name="Helps N.R."/>
            <person name="Tunggal B."/>
            <person name="Rivero F."/>
            <person name="John U."/>
            <person name="Schleicher M."/>
            <person name="Eichinger L."/>
            <person name="Platzer M."/>
            <person name="Noegel A.A."/>
            <person name="Schaap P."/>
            <person name="Gloeckner G."/>
        </authorList>
    </citation>
    <scope>NUCLEOTIDE SEQUENCE [LARGE SCALE GENOMIC DNA]</scope>
    <source>
        <strain evidence="7">ATCC 26659 / Pp 5 / PN500</strain>
    </source>
</reference>
<keyword evidence="2" id="KW-0472">Membrane</keyword>
<keyword evidence="2" id="KW-1133">Transmembrane helix</keyword>
<dbReference type="EMBL" id="ADBJ01000021">
    <property type="protein sequence ID" value="EFA82092.1"/>
    <property type="molecule type" value="Genomic_DNA"/>
</dbReference>
<evidence type="ECO:0000256" key="2">
    <source>
        <dbReference type="SAM" id="Phobius"/>
    </source>
</evidence>
<evidence type="ECO:0008006" key="8">
    <source>
        <dbReference type="Google" id="ProtNLM"/>
    </source>
</evidence>
<dbReference type="InParanoid" id="D3B953"/>
<evidence type="ECO:0000313" key="6">
    <source>
        <dbReference type="EMBL" id="EFA82092.1"/>
    </source>
</evidence>
<dbReference type="OMA" id="STCANND"/>
<dbReference type="InterPro" id="IPR055462">
    <property type="entry name" value="DUF7034"/>
</dbReference>
<feature type="region of interest" description="Disordered" evidence="1">
    <location>
        <begin position="984"/>
        <end position="1070"/>
    </location>
</feature>
<accession>D3B953</accession>
<feature type="domain" description="ComC supersandwich" evidence="3">
    <location>
        <begin position="1134"/>
        <end position="1327"/>
    </location>
</feature>
<dbReference type="Pfam" id="PF22933">
    <property type="entry name" value="ComC_SSD"/>
    <property type="match status" value="1"/>
</dbReference>
<evidence type="ECO:0000256" key="1">
    <source>
        <dbReference type="SAM" id="MobiDB-lite"/>
    </source>
</evidence>
<sequence length="1391" mass="152450">MANTPPYFNGVDTTSCGYFYQIMVNSSNWSFKNYIGGFSITPSRASFWSAKNTSFVTFSMYAINILSTLNSLDYTATLNTMTSQESIPIPTCQPFTNFSLAASPVFQQDSRSMRFVQYLKISNPMNQIRPSLGVQAPGYWNDQKVHLTSPFPSNWVVISYKAASLQNFNGQSGTINPTTLTQNTSPIPMNNPYNNVRTTVLGYNSKSISKTKLFAQSFVMNIANLNSALGFGNMAYDVIYYPVLGNRANATYHLFVNATGSSGAIPLNLFDQTYTNNPTFFGFATSFTLVNVGSPLSSIVQDNTVNSFILNINFVLDTIGLSPVSTTYSIPITNNMYYPVGIRSVTNNGINGASYKFSFDSLYPNVTFVDNVIVNYYSKMISNMPLSFTWTPTPPTFSGISIMIQNFQIFPVSSFTFVVRLDMFNTQFFGVQQINLYNTYLYGYHLVKGDINNGVFETVIDWSGEKFDQFIFPTSYFPKRDSGISMENQAINDMFQFIPYLPSQLTQFTVDDITSFKFEPNVVDVSNGTGSTTLIFNFANSKVTDRPSIYFPSYSHLPGIIDTNNVFTGYYNASTNMFNIPITIRQQLFSRSLNYNLTAAPSYISRDLISLKFGSDAFINVVSDYADEMGPNVEVLKQYPGNTVTVQATDDVTIGWDFILNDKPSGFSHGVAMISSNLDIIPINITFNSLNNTDGDEFYGNYSIRLPINGNCRSQVYHIDLVLYDYLGNEAASNYGNSITPRLNPFFKLWGDLTKEALTNITVNCAITPDIMAPAVTAFTLLTPTIDVGSNNRIFQATFTVTDDLSGISTNPKDYPVVVLSYLYGENTILTSTLSSTNGLSSTFTVNSQLPYGFAMKGNYLISIYGVVDKHKNLGGITSSEMKTAGMTYFGTTTFGVTTPVLETADRLTNVGGPIYIRGKKMGFDSDTVSCQINYGAGYQSIPMNLRYPSIFLINVAAVTGSSIKVQLTVNGIVSNELEIFKFVIPPPGPRPPPRPTLTPTSTSTISTTGTTSTTGTSTSTTSPTSTTEEPTSTSSTTSTTGTSTSTTSTSTSTTTSTTSTPSPSPDPKCPGVTPCSGNGICIAGECFCNNPWYGPDCNSKNHVIPPPPINPDQPTINNTIPSGSDALAYIVSIISVEELHEISANQEVIASFKLANWTMTNLTTETQFLYRYDVSVKESTNITVDVEYFQNETTIVFGNENLTMLPSTIKYSISMTPYQFQDKLTTLQLIMSATIETKADDTCSAKTIGGAANDLQWVKLNIDKQSLYGRFLRFAVIDNIVQPISNVLLDSEMSPIDTESSVQTFIGINIPQYENGIKLDPDFSVLIDNDSPTDSKCKSNNKLSAGAIAGITVGAAVFCALVIGAAFLIKSKLRARRFNIKLKKKLDSHK</sequence>
<feature type="compositionally biased region" description="Low complexity" evidence="1">
    <location>
        <begin position="998"/>
        <end position="1062"/>
    </location>
</feature>
<dbReference type="GeneID" id="31360483"/>
<dbReference type="PANTHER" id="PTHR31378">
    <property type="entry name" value="EGF-LIKE DOMAIN-CONTAINING PROTEIN-RELATED-RELATED"/>
    <property type="match status" value="1"/>
</dbReference>
<evidence type="ECO:0000259" key="4">
    <source>
        <dbReference type="Pfam" id="PF23033"/>
    </source>
</evidence>
<protein>
    <recommendedName>
        <fullName evidence="8">EGF-like domain-containing protein</fullName>
    </recommendedName>
</protein>
<dbReference type="FunCoup" id="D3B953">
    <property type="interactions" value="171"/>
</dbReference>
<dbReference type="PANTHER" id="PTHR31378:SF17">
    <property type="match status" value="1"/>
</dbReference>
<keyword evidence="7" id="KW-1185">Reference proteome</keyword>
<evidence type="ECO:0000313" key="7">
    <source>
        <dbReference type="Proteomes" id="UP000001396"/>
    </source>
</evidence>
<comment type="caution">
    <text evidence="6">The sequence shown here is derived from an EMBL/GenBank/DDBJ whole genome shotgun (WGS) entry which is preliminary data.</text>
</comment>
<dbReference type="InterPro" id="IPR054484">
    <property type="entry name" value="ComC_SSD"/>
</dbReference>
<keyword evidence="2" id="KW-0812">Transmembrane</keyword>
<feature type="compositionally biased region" description="Pro residues" evidence="1">
    <location>
        <begin position="985"/>
        <end position="997"/>
    </location>
</feature>
<dbReference type="RefSeq" id="XP_020434209.1">
    <property type="nucleotide sequence ID" value="XM_020575893.1"/>
</dbReference>
<dbReference type="Pfam" id="PF23033">
    <property type="entry name" value="DUF7034"/>
    <property type="match status" value="1"/>
</dbReference>
<dbReference type="Proteomes" id="UP000001396">
    <property type="component" value="Unassembled WGS sequence"/>
</dbReference>
<evidence type="ECO:0000259" key="5">
    <source>
        <dbReference type="Pfam" id="PF23034"/>
    </source>
</evidence>
<name>D3B953_HETP5</name>
<feature type="domain" description="DUF7035" evidence="5">
    <location>
        <begin position="626"/>
        <end position="765"/>
    </location>
</feature>
<dbReference type="InterPro" id="IPR055463">
    <property type="entry name" value="DUF7035"/>
</dbReference>